<dbReference type="Proteomes" id="UP000003009">
    <property type="component" value="Unassembled WGS sequence"/>
</dbReference>
<keyword evidence="1" id="KW-0812">Transmembrane</keyword>
<dbReference type="EMBL" id="ACJW02000003">
    <property type="protein sequence ID" value="EEP67322.1"/>
    <property type="molecule type" value="Genomic_DNA"/>
</dbReference>
<name>C4GKR2_9NEIS</name>
<gene>
    <name evidence="2" type="ORF">GCWU000324_01569</name>
</gene>
<proteinExistence type="predicted"/>
<protein>
    <submittedName>
        <fullName evidence="2">Uncharacterized protein</fullName>
    </submittedName>
</protein>
<dbReference type="AlphaFoldDB" id="C4GKR2"/>
<sequence length="61" mass="7235">MMMAMWRGVWLCSGMVWVLLMWLMLMWLMGLPCGWDGNGVDYRGWLSRLYEDCVKDLWAGI</sequence>
<comment type="caution">
    <text evidence="2">The sequence shown here is derived from an EMBL/GenBank/DDBJ whole genome shotgun (WGS) entry which is preliminary data.</text>
</comment>
<evidence type="ECO:0000313" key="3">
    <source>
        <dbReference type="Proteomes" id="UP000003009"/>
    </source>
</evidence>
<keyword evidence="1" id="KW-1133">Transmembrane helix</keyword>
<reference evidence="2" key="1">
    <citation type="submission" date="2009-04" db="EMBL/GenBank/DDBJ databases">
        <authorList>
            <person name="Weinstock G."/>
            <person name="Sodergren E."/>
            <person name="Clifton S."/>
            <person name="Fulton L."/>
            <person name="Fulton B."/>
            <person name="Courtney L."/>
            <person name="Fronick C."/>
            <person name="Harrison M."/>
            <person name="Strong C."/>
            <person name="Farmer C."/>
            <person name="Delahaunty K."/>
            <person name="Markovic C."/>
            <person name="Hall O."/>
            <person name="Minx P."/>
            <person name="Tomlinson C."/>
            <person name="Mitreva M."/>
            <person name="Nelson J."/>
            <person name="Hou S."/>
            <person name="Wollam A."/>
            <person name="Pepin K.H."/>
            <person name="Johnson M."/>
            <person name="Bhonagiri V."/>
            <person name="Nash W.E."/>
            <person name="Warren W."/>
            <person name="Chinwalla A."/>
            <person name="Mardis E.R."/>
            <person name="Wilson R.K."/>
        </authorList>
    </citation>
    <scope>NUCLEOTIDE SEQUENCE [LARGE SCALE GENOMIC DNA]</scope>
    <source>
        <strain evidence="2">ATCC 51147</strain>
    </source>
</reference>
<feature type="transmembrane region" description="Helical" evidence="1">
    <location>
        <begin position="9"/>
        <end position="29"/>
    </location>
</feature>
<evidence type="ECO:0000256" key="1">
    <source>
        <dbReference type="SAM" id="Phobius"/>
    </source>
</evidence>
<keyword evidence="3" id="KW-1185">Reference proteome</keyword>
<dbReference type="HOGENOM" id="CLU_2916439_0_0_4"/>
<keyword evidence="1" id="KW-0472">Membrane</keyword>
<evidence type="ECO:0000313" key="2">
    <source>
        <dbReference type="EMBL" id="EEP67322.1"/>
    </source>
</evidence>
<accession>C4GKR2</accession>
<organism evidence="2 3">
    <name type="scientific">Kingella oralis ATCC 51147</name>
    <dbReference type="NCBI Taxonomy" id="629741"/>
    <lineage>
        <taxon>Bacteria</taxon>
        <taxon>Pseudomonadati</taxon>
        <taxon>Pseudomonadota</taxon>
        <taxon>Betaproteobacteria</taxon>
        <taxon>Neisseriales</taxon>
        <taxon>Neisseriaceae</taxon>
        <taxon>Kingella</taxon>
    </lineage>
</organism>